<dbReference type="InterPro" id="IPR043130">
    <property type="entry name" value="CDP-OH_PTrfase_TM_dom"/>
</dbReference>
<dbReference type="NCBIfam" id="TIGR00560">
    <property type="entry name" value="pgsA"/>
    <property type="match status" value="1"/>
</dbReference>
<name>A0A1J7BDW6_9ACTN</name>
<dbReference type="InterPro" id="IPR050324">
    <property type="entry name" value="CDP-alcohol_PTase-I"/>
</dbReference>
<dbReference type="InterPro" id="IPR004570">
    <property type="entry name" value="Phosphatidylglycerol_P_synth"/>
</dbReference>
<dbReference type="InterPro" id="IPR000462">
    <property type="entry name" value="CDP-OH_P_trans"/>
</dbReference>
<evidence type="ECO:0000256" key="13">
    <source>
        <dbReference type="SAM" id="Phobius"/>
    </source>
</evidence>
<dbReference type="PANTHER" id="PTHR14269:SF52">
    <property type="entry name" value="PHOSPHATIDYLGLYCEROPHOSPHATE SYNTHASE-RELATED"/>
    <property type="match status" value="1"/>
</dbReference>
<dbReference type="GO" id="GO:0046474">
    <property type="term" value="P:glycerophospholipid biosynthetic process"/>
    <property type="evidence" value="ECO:0007669"/>
    <property type="project" value="TreeGrafter"/>
</dbReference>
<dbReference type="STRING" id="1428644.BIV57_14025"/>
<evidence type="ECO:0000256" key="7">
    <source>
        <dbReference type="ARBA" id="ARBA00023098"/>
    </source>
</evidence>
<dbReference type="RefSeq" id="WP_079170328.1">
    <property type="nucleotide sequence ID" value="NZ_MLCF01000071.1"/>
</dbReference>
<evidence type="ECO:0000256" key="5">
    <source>
        <dbReference type="ARBA" id="ARBA00022692"/>
    </source>
</evidence>
<dbReference type="Gene3D" id="1.20.120.1760">
    <property type="match status" value="1"/>
</dbReference>
<dbReference type="AlphaFoldDB" id="A0A1J7BDW6"/>
<gene>
    <name evidence="14" type="ORF">BIV57_14025</name>
</gene>
<evidence type="ECO:0000256" key="10">
    <source>
        <dbReference type="ARBA" id="ARBA00023264"/>
    </source>
</evidence>
<keyword evidence="8 13" id="KW-0472">Membrane</keyword>
<reference evidence="14 15" key="1">
    <citation type="submission" date="2016-10" db="EMBL/GenBank/DDBJ databases">
        <title>Genome sequence of Streptomyces gilvigriseus MUSC 26.</title>
        <authorList>
            <person name="Lee L.-H."/>
            <person name="Ser H.-L."/>
        </authorList>
    </citation>
    <scope>NUCLEOTIDE SEQUENCE [LARGE SCALE GENOMIC DNA]</scope>
    <source>
        <strain evidence="14 15">MUSC 26</strain>
    </source>
</reference>
<keyword evidence="3" id="KW-0444">Lipid biosynthesis</keyword>
<feature type="transmembrane region" description="Helical" evidence="13">
    <location>
        <begin position="26"/>
        <end position="49"/>
    </location>
</feature>
<keyword evidence="6 13" id="KW-1133">Transmembrane helix</keyword>
<evidence type="ECO:0000256" key="6">
    <source>
        <dbReference type="ARBA" id="ARBA00022989"/>
    </source>
</evidence>
<dbReference type="UniPathway" id="UPA00085"/>
<evidence type="ECO:0000256" key="2">
    <source>
        <dbReference type="ARBA" id="ARBA00010441"/>
    </source>
</evidence>
<feature type="transmembrane region" description="Helical" evidence="13">
    <location>
        <begin position="115"/>
        <end position="133"/>
    </location>
</feature>
<comment type="subcellular location">
    <subcellularLocation>
        <location evidence="1">Membrane</location>
        <topology evidence="1">Multi-pass membrane protein</topology>
    </subcellularLocation>
</comment>
<comment type="caution">
    <text evidence="14">The sequence shown here is derived from an EMBL/GenBank/DDBJ whole genome shotgun (WGS) entry which is preliminary data.</text>
</comment>
<dbReference type="PANTHER" id="PTHR14269">
    <property type="entry name" value="CDP-DIACYLGLYCEROL--GLYCEROL-3-PHOSPHATE 3-PHOSPHATIDYLTRANSFERASE-RELATED"/>
    <property type="match status" value="1"/>
</dbReference>
<evidence type="ECO:0000256" key="12">
    <source>
        <dbReference type="RuleBase" id="RU003750"/>
    </source>
</evidence>
<organism evidence="14 15">
    <name type="scientific">Mangrovactinospora gilvigrisea</name>
    <dbReference type="NCBI Taxonomy" id="1428644"/>
    <lineage>
        <taxon>Bacteria</taxon>
        <taxon>Bacillati</taxon>
        <taxon>Actinomycetota</taxon>
        <taxon>Actinomycetes</taxon>
        <taxon>Kitasatosporales</taxon>
        <taxon>Streptomycetaceae</taxon>
        <taxon>Mangrovactinospora</taxon>
    </lineage>
</organism>
<evidence type="ECO:0000256" key="8">
    <source>
        <dbReference type="ARBA" id="ARBA00023136"/>
    </source>
</evidence>
<evidence type="ECO:0000256" key="4">
    <source>
        <dbReference type="ARBA" id="ARBA00022679"/>
    </source>
</evidence>
<proteinExistence type="inferred from homology"/>
<dbReference type="OrthoDB" id="9796672at2"/>
<evidence type="ECO:0000313" key="15">
    <source>
        <dbReference type="Proteomes" id="UP000243342"/>
    </source>
</evidence>
<dbReference type="InterPro" id="IPR048254">
    <property type="entry name" value="CDP_ALCOHOL_P_TRANSF_CS"/>
</dbReference>
<dbReference type="Proteomes" id="UP000243342">
    <property type="component" value="Unassembled WGS sequence"/>
</dbReference>
<accession>A0A1J7BDW6</accession>
<keyword evidence="15" id="KW-1185">Reference proteome</keyword>
<sequence length="208" mass="22140">MTVATDARRTSGQRDGREGGVEPVGLWNIANVLTMVRLVLVPAYLALLLHNGGHDPVWRSFAFCAFSVALITDLMDGKLARQRNLITDFGKLADPIADKTIVGAALIGLSSVGDLPWWITVVILVREVGITFGRMAVRKRKVIAANRGGKAKTLAQGMAIAMYTLILTGPLATARAWVMGVAVVLTVLTGLDYLRGMLRLGASDGAAS</sequence>
<dbReference type="Pfam" id="PF01066">
    <property type="entry name" value="CDP-OH_P_transf"/>
    <property type="match status" value="1"/>
</dbReference>
<evidence type="ECO:0000256" key="11">
    <source>
        <dbReference type="NCBIfam" id="TIGR00560"/>
    </source>
</evidence>
<keyword evidence="9" id="KW-0594">Phospholipid biosynthesis</keyword>
<feature type="transmembrane region" description="Helical" evidence="13">
    <location>
        <begin position="154"/>
        <end position="171"/>
    </location>
</feature>
<dbReference type="EC" id="2.7.8.5" evidence="11"/>
<dbReference type="GO" id="GO:0008444">
    <property type="term" value="F:CDP-diacylglycerol-glycerol-3-phosphate 3-phosphatidyltransferase activity"/>
    <property type="evidence" value="ECO:0007669"/>
    <property type="project" value="UniProtKB-UniRule"/>
</dbReference>
<dbReference type="GO" id="GO:0016020">
    <property type="term" value="C:membrane"/>
    <property type="evidence" value="ECO:0007669"/>
    <property type="project" value="UniProtKB-SubCell"/>
</dbReference>
<keyword evidence="7" id="KW-0443">Lipid metabolism</keyword>
<evidence type="ECO:0000256" key="1">
    <source>
        <dbReference type="ARBA" id="ARBA00004141"/>
    </source>
</evidence>
<protein>
    <recommendedName>
        <fullName evidence="11">CDP-diacylglycerol--glycerol-3-phosphate 3-phosphatidyltransferase</fullName>
        <ecNumber evidence="11">2.7.8.5</ecNumber>
    </recommendedName>
</protein>
<dbReference type="EMBL" id="MLCF01000071">
    <property type="protein sequence ID" value="OIV36871.1"/>
    <property type="molecule type" value="Genomic_DNA"/>
</dbReference>
<dbReference type="PIRSF" id="PIRSF000847">
    <property type="entry name" value="Phos_ph_gly_syn"/>
    <property type="match status" value="1"/>
</dbReference>
<keyword evidence="4 12" id="KW-0808">Transferase</keyword>
<keyword evidence="5 13" id="KW-0812">Transmembrane</keyword>
<keyword evidence="10" id="KW-1208">Phospholipid metabolism</keyword>
<evidence type="ECO:0000256" key="3">
    <source>
        <dbReference type="ARBA" id="ARBA00022516"/>
    </source>
</evidence>
<evidence type="ECO:0000256" key="9">
    <source>
        <dbReference type="ARBA" id="ARBA00023209"/>
    </source>
</evidence>
<comment type="similarity">
    <text evidence="2 12">Belongs to the CDP-alcohol phosphatidyltransferase class-I family.</text>
</comment>
<evidence type="ECO:0000313" key="14">
    <source>
        <dbReference type="EMBL" id="OIV36871.1"/>
    </source>
</evidence>
<dbReference type="PROSITE" id="PS00379">
    <property type="entry name" value="CDP_ALCOHOL_P_TRANSF"/>
    <property type="match status" value="1"/>
</dbReference>